<feature type="compositionally biased region" description="Low complexity" evidence="8">
    <location>
        <begin position="1869"/>
        <end position="1890"/>
    </location>
</feature>
<name>A0A316YTT6_9BASI</name>
<dbReference type="InterPro" id="IPR000719">
    <property type="entry name" value="Prot_kinase_dom"/>
</dbReference>
<dbReference type="GO" id="GO:0038066">
    <property type="term" value="P:p38MAPK cascade"/>
    <property type="evidence" value="ECO:0007669"/>
    <property type="project" value="TreeGrafter"/>
</dbReference>
<feature type="compositionally biased region" description="Basic and acidic residues" evidence="8">
    <location>
        <begin position="601"/>
        <end position="612"/>
    </location>
</feature>
<keyword evidence="6 7" id="KW-0067">ATP-binding</keyword>
<feature type="region of interest" description="Disordered" evidence="8">
    <location>
        <begin position="1137"/>
        <end position="1158"/>
    </location>
</feature>
<dbReference type="SMART" id="SM00220">
    <property type="entry name" value="S_TKc"/>
    <property type="match status" value="1"/>
</dbReference>
<evidence type="ECO:0000259" key="9">
    <source>
        <dbReference type="PROSITE" id="PS50011"/>
    </source>
</evidence>
<feature type="compositionally biased region" description="Basic and acidic residues" evidence="8">
    <location>
        <begin position="277"/>
        <end position="288"/>
    </location>
</feature>
<keyword evidence="3" id="KW-0808">Transferase</keyword>
<evidence type="ECO:0000313" key="10">
    <source>
        <dbReference type="EMBL" id="PWN92827.1"/>
    </source>
</evidence>
<accession>A0A316YTT6</accession>
<dbReference type="InterPro" id="IPR017441">
    <property type="entry name" value="Protein_kinase_ATP_BS"/>
</dbReference>
<feature type="compositionally biased region" description="Basic and acidic residues" evidence="8">
    <location>
        <begin position="1212"/>
        <end position="1226"/>
    </location>
</feature>
<dbReference type="InterPro" id="IPR050538">
    <property type="entry name" value="MAP_kinase_kinase_kinase"/>
</dbReference>
<dbReference type="Proteomes" id="UP000245768">
    <property type="component" value="Unassembled WGS sequence"/>
</dbReference>
<feature type="compositionally biased region" description="Acidic residues" evidence="8">
    <location>
        <begin position="22"/>
        <end position="33"/>
    </location>
</feature>
<dbReference type="GO" id="GO:0005524">
    <property type="term" value="F:ATP binding"/>
    <property type="evidence" value="ECO:0007669"/>
    <property type="project" value="UniProtKB-UniRule"/>
</dbReference>
<evidence type="ECO:0000313" key="11">
    <source>
        <dbReference type="Proteomes" id="UP000245768"/>
    </source>
</evidence>
<evidence type="ECO:0000256" key="5">
    <source>
        <dbReference type="ARBA" id="ARBA00022777"/>
    </source>
</evidence>
<evidence type="ECO:0000256" key="1">
    <source>
        <dbReference type="ARBA" id="ARBA00006529"/>
    </source>
</evidence>
<evidence type="ECO:0000256" key="4">
    <source>
        <dbReference type="ARBA" id="ARBA00022741"/>
    </source>
</evidence>
<feature type="region of interest" description="Disordered" evidence="8">
    <location>
        <begin position="595"/>
        <end position="628"/>
    </location>
</feature>
<feature type="compositionally biased region" description="Acidic residues" evidence="8">
    <location>
        <begin position="212"/>
        <end position="221"/>
    </location>
</feature>
<gene>
    <name evidence="10" type="ORF">FA10DRAFT_263580</name>
</gene>
<evidence type="ECO:0000256" key="3">
    <source>
        <dbReference type="ARBA" id="ARBA00022679"/>
    </source>
</evidence>
<dbReference type="InParanoid" id="A0A316YTT6"/>
<feature type="domain" description="Protein kinase" evidence="9">
    <location>
        <begin position="1473"/>
        <end position="1761"/>
    </location>
</feature>
<keyword evidence="5" id="KW-0418">Kinase</keyword>
<dbReference type="PANTHER" id="PTHR48016:SF32">
    <property type="entry name" value="MITOGEN-ACTIVATED PROTEIN KINASE KINASE KINASE 4"/>
    <property type="match status" value="1"/>
</dbReference>
<feature type="region of interest" description="Disordered" evidence="8">
    <location>
        <begin position="1209"/>
        <end position="1241"/>
    </location>
</feature>
<keyword evidence="2" id="KW-0723">Serine/threonine-protein kinase</keyword>
<feature type="compositionally biased region" description="Basic and acidic residues" evidence="8">
    <location>
        <begin position="1911"/>
        <end position="1935"/>
    </location>
</feature>
<feature type="compositionally biased region" description="Polar residues" evidence="8">
    <location>
        <begin position="947"/>
        <end position="965"/>
    </location>
</feature>
<dbReference type="GeneID" id="37042190"/>
<feature type="compositionally biased region" description="Basic and acidic residues" evidence="8">
    <location>
        <begin position="306"/>
        <end position="315"/>
    </location>
</feature>
<evidence type="ECO:0000256" key="2">
    <source>
        <dbReference type="ARBA" id="ARBA00022527"/>
    </source>
</evidence>
<feature type="region of interest" description="Disordered" evidence="8">
    <location>
        <begin position="1033"/>
        <end position="1065"/>
    </location>
</feature>
<organism evidence="10 11">
    <name type="scientific">Acaromyces ingoldii</name>
    <dbReference type="NCBI Taxonomy" id="215250"/>
    <lineage>
        <taxon>Eukaryota</taxon>
        <taxon>Fungi</taxon>
        <taxon>Dikarya</taxon>
        <taxon>Basidiomycota</taxon>
        <taxon>Ustilaginomycotina</taxon>
        <taxon>Exobasidiomycetes</taxon>
        <taxon>Exobasidiales</taxon>
        <taxon>Cryptobasidiaceae</taxon>
        <taxon>Acaromyces</taxon>
    </lineage>
</organism>
<sequence>MHRGSSIGTGSGPWPSQGVEDPLYEQDEEGVDEEEHRERLQDASSTDKPTRPAGPQPLTGRRKTLGNEGTNDAEPLSNSNGFDNHEAGGASGSSSSSKVPAAGAGTRVGPRPVPKSSSSLRHISSNTRNVSFGVPAVHDTPYAGGEGSAVQRQLNADKRRLNKEEHDIGPDAEDDSEGSQSSGGSYEADLYGSIRKRKEGSPSLSANLELIGSDDDEDYGFDDAGRNFWQSKPSIDVQGREANLNDSLLGFPYDSETRGLADVDAGEGNNAFGMDLGPRRSEARRRFSDSSSSFAIPGDVDASAEADARKRDRYLAAEPGGPSLSGPKRAPWHPKGPAGDGSRVSPPLLGPTSGLMTPGPQFPQTLHTPVGTPPEHTPIVEPRQRLEWYTMLESVLASEVLRSETKRINSADAPSLTKEKLMYHRWLDIRASLRGRGHLAGAVETEEKRLASGWPIMVREVIGAINECRGVAEKRGLEVQQAHDDAEAAATTAAAGLIGRDQVVHEASRAVDDSSGIKEKILDEVGQLLARVDSAEEQFPSMKKIVEVVPEWGSKALQDKLEALYSWYNVTNSLRLQIGVLQKWTGSDTLEIAGHQAPNRQDPERSHMESGRPHQGVGGPPGAGALAGKEMEESTFLERILKEDSLQSTFEKRTLSTLNALILKAKASIIQHHNAFSRMALPSFEPELVQLINFPTRIMEGALKLRLDYAGKLRDPSVLIIDSLTDDLRAAIALACRIKIQYTSMMIPDPANGWELPPCIGIGYDDVLRQALRFFFKLLQFKLKGAVYFKETEVLEPEWRFLSTAVEVIDGGDVIVAKSVTRFVNQLFNRIVDYFRRELSAPTTTARSSRYGRNLADGPPRRFDAIRSQTKAAEMAPRGPSTAGDLTKGNVLVTLEEKIKWIHQVFDSVRIRSRKLLSLARDIRNRLENAAEYDLSSLRPSQGAPESDSNPDLSTTTATPSKQGNMDLTEFLQTLINAGYFLVMTGTFEAEGTYLIAEPSLQDKPELIQELFLKCMRRVKPADEDTALAAEANANALPGDEPARENLRDDQSEGEGAGGAGSTMGLEDEHPRYLLLLSPRDAFMWTGRIMSLKLLRRIPVELKDRRLRLVADGPKRRLQMCKEHLYTVFAAAARARELQGEGPPPPASTAKASKKQEEEDVANSFPLEVISEHMAHMSSVQSELRSINQGVYLLSDTLIRSAPTIRRKLRGRNGDAEQAARERSRSSSDGITSDDLLKESSKGGDCDELIQNCYSMASEQGFRALPFIESARLQGQMTLALARLAIDWVAFICDDCEPTDRKTFKWAVAALENAMHVTRADAILSLSEQDFTLMRSKVASCIVLLISHFDILGARSSVAKAKEEEERLEREKAERNKVPGAPGAKEPSEMREAAAKLVQGMGGVGAPPMLGRADSGMQATEERWVQKVMEWDAARQSIEAEQRLIGRVLDDTKFEDRGLQNLASSSSRIQIRWQQGRFIGGGTFGTVYLAVNLDSGGLMAVKEIRFQDISSTPGFFKQIKDEMSVMEMLSHPNIVEYYGIEVHRDKVYIFEEYCQGGSLAQLLEHGRIEDETVIQVYTLQMLDGLVYLHSKGVVHRDIKPDNILLDHLGVIKFVDFGAAKVLAKNQRTIQRTRKPGVVAPNAIMGPDGKPAPGGMGSLQGTPMYMAPEVIKPDPQGHGEFGAMDVWSLGCVVLEFATGRRPWSNLDNEWAIMFHIGMANQHPPLPEPGQLSELGIDFIRQCLTISPDQRPSAAKMREHPWIQNLIDVLNAANAEEEAAAAAANNSNSGSSSNLNVPGGDSDGSHLAHQHQHHHPIIQAGDNAAGVAAMAATPGTRSIHGFNFPRPSATASLRSSDLASASSHESSSVAWQSTSSRLAPPAPTTAATSLEAPAEEETKELGSLSTSAPADQGKPEVHGQAHPPKADPGHPHHEHPGYEAQVADMAYRGEDKQTDEILAPGPPDLGNKADEGEAGAPRGGE</sequence>
<dbReference type="PROSITE" id="PS00107">
    <property type="entry name" value="PROTEIN_KINASE_ATP"/>
    <property type="match status" value="1"/>
</dbReference>
<dbReference type="RefSeq" id="XP_025380025.1">
    <property type="nucleotide sequence ID" value="XM_025520274.1"/>
</dbReference>
<dbReference type="EMBL" id="KZ819634">
    <property type="protein sequence ID" value="PWN92827.1"/>
    <property type="molecule type" value="Genomic_DNA"/>
</dbReference>
<dbReference type="InterPro" id="IPR011009">
    <property type="entry name" value="Kinase-like_dom_sf"/>
</dbReference>
<dbReference type="STRING" id="215250.A0A316YTT6"/>
<feature type="region of interest" description="Disordered" evidence="8">
    <location>
        <begin position="1869"/>
        <end position="1979"/>
    </location>
</feature>
<feature type="region of interest" description="Disordered" evidence="8">
    <location>
        <begin position="934"/>
        <end position="965"/>
    </location>
</feature>
<keyword evidence="4 7" id="KW-0547">Nucleotide-binding</keyword>
<feature type="compositionally biased region" description="Low complexity" evidence="8">
    <location>
        <begin position="178"/>
        <end position="187"/>
    </location>
</feature>
<feature type="compositionally biased region" description="Basic and acidic residues" evidence="8">
    <location>
        <begin position="155"/>
        <end position="169"/>
    </location>
</feature>
<feature type="compositionally biased region" description="Low complexity" evidence="8">
    <location>
        <begin position="1778"/>
        <end position="1792"/>
    </location>
</feature>
<feature type="compositionally biased region" description="Basic and acidic residues" evidence="8">
    <location>
        <begin position="1363"/>
        <end position="1377"/>
    </location>
</feature>
<dbReference type="InterPro" id="IPR008271">
    <property type="entry name" value="Ser/Thr_kinase_AS"/>
</dbReference>
<dbReference type="PROSITE" id="PS50011">
    <property type="entry name" value="PROTEIN_KINASE_DOM"/>
    <property type="match status" value="1"/>
</dbReference>
<feature type="compositionally biased region" description="Low complexity" evidence="8">
    <location>
        <begin position="92"/>
        <end position="105"/>
    </location>
</feature>
<evidence type="ECO:0000256" key="6">
    <source>
        <dbReference type="ARBA" id="ARBA00022840"/>
    </source>
</evidence>
<dbReference type="GO" id="GO:0004674">
    <property type="term" value="F:protein serine/threonine kinase activity"/>
    <property type="evidence" value="ECO:0007669"/>
    <property type="project" value="UniProtKB-KW"/>
</dbReference>
<feature type="region of interest" description="Disordered" evidence="8">
    <location>
        <begin position="1363"/>
        <end position="1389"/>
    </location>
</feature>
<evidence type="ECO:0000256" key="7">
    <source>
        <dbReference type="PROSITE-ProRule" id="PRU10141"/>
    </source>
</evidence>
<dbReference type="FunCoup" id="A0A316YTT6">
    <property type="interactions" value="367"/>
</dbReference>
<comment type="similarity">
    <text evidence="1">Belongs to the protein kinase superfamily. STE Ser/Thr protein kinase family. MAP kinase kinase kinase subfamily.</text>
</comment>
<dbReference type="SUPFAM" id="SSF56112">
    <property type="entry name" value="Protein kinase-like (PK-like)"/>
    <property type="match status" value="1"/>
</dbReference>
<protein>
    <recommendedName>
        <fullName evidence="9">Protein kinase domain-containing protein</fullName>
    </recommendedName>
</protein>
<feature type="compositionally biased region" description="Basic and acidic residues" evidence="8">
    <location>
        <begin position="1041"/>
        <end position="1051"/>
    </location>
</feature>
<dbReference type="PANTHER" id="PTHR48016">
    <property type="entry name" value="MAP KINASE KINASE KINASE SSK2-RELATED-RELATED"/>
    <property type="match status" value="1"/>
</dbReference>
<dbReference type="Pfam" id="PF00069">
    <property type="entry name" value="Pkinase"/>
    <property type="match status" value="1"/>
</dbReference>
<keyword evidence="11" id="KW-1185">Reference proteome</keyword>
<dbReference type="CDD" id="cd06626">
    <property type="entry name" value="STKc_MEKK4"/>
    <property type="match status" value="1"/>
</dbReference>
<feature type="compositionally biased region" description="Polar residues" evidence="8">
    <location>
        <begin position="115"/>
        <end position="130"/>
    </location>
</feature>
<proteinExistence type="inferred from homology"/>
<evidence type="ECO:0000256" key="8">
    <source>
        <dbReference type="SAM" id="MobiDB-lite"/>
    </source>
</evidence>
<dbReference type="PROSITE" id="PS00108">
    <property type="entry name" value="PROTEIN_KINASE_ST"/>
    <property type="match status" value="1"/>
</dbReference>
<dbReference type="OrthoDB" id="1043025at2759"/>
<feature type="region of interest" description="Disordered" evidence="8">
    <location>
        <begin position="1778"/>
        <end position="1812"/>
    </location>
</feature>
<reference evidence="10 11" key="1">
    <citation type="journal article" date="2018" name="Mol. Biol. Evol.">
        <title>Broad Genomic Sampling Reveals a Smut Pathogenic Ancestry of the Fungal Clade Ustilaginomycotina.</title>
        <authorList>
            <person name="Kijpornyongpan T."/>
            <person name="Mondo S.J."/>
            <person name="Barry K."/>
            <person name="Sandor L."/>
            <person name="Lee J."/>
            <person name="Lipzen A."/>
            <person name="Pangilinan J."/>
            <person name="LaButti K."/>
            <person name="Hainaut M."/>
            <person name="Henrissat B."/>
            <person name="Grigoriev I.V."/>
            <person name="Spatafora J.W."/>
            <person name="Aime M.C."/>
        </authorList>
    </citation>
    <scope>NUCLEOTIDE SEQUENCE [LARGE SCALE GENOMIC DNA]</scope>
    <source>
        <strain evidence="10 11">MCA 4198</strain>
    </source>
</reference>
<feature type="region of interest" description="Disordered" evidence="8">
    <location>
        <begin position="260"/>
        <end position="379"/>
    </location>
</feature>
<feature type="region of interest" description="Disordered" evidence="8">
    <location>
        <begin position="1"/>
        <end position="227"/>
    </location>
</feature>
<dbReference type="Gene3D" id="1.10.510.10">
    <property type="entry name" value="Transferase(Phosphotransferase) domain 1"/>
    <property type="match status" value="1"/>
</dbReference>
<feature type="binding site" evidence="7">
    <location>
        <position position="1502"/>
    </location>
    <ligand>
        <name>ATP</name>
        <dbReference type="ChEBI" id="CHEBI:30616"/>
    </ligand>
</feature>